<dbReference type="Pfam" id="PF02128">
    <property type="entry name" value="Peptidase_M36"/>
    <property type="match status" value="1"/>
</dbReference>
<feature type="signal peptide" evidence="1">
    <location>
        <begin position="1"/>
        <end position="33"/>
    </location>
</feature>
<dbReference type="Gene3D" id="1.10.390.10">
    <property type="entry name" value="Neutral Protease Domain 2"/>
    <property type="match status" value="1"/>
</dbReference>
<accession>A0ABP7XBW5</accession>
<proteinExistence type="predicted"/>
<dbReference type="InterPro" id="IPR006311">
    <property type="entry name" value="TAT_signal"/>
</dbReference>
<dbReference type="InterPro" id="IPR050728">
    <property type="entry name" value="Zinc_Metalloprotease_M4"/>
</dbReference>
<dbReference type="PROSITE" id="PS51318">
    <property type="entry name" value="TAT"/>
    <property type="match status" value="1"/>
</dbReference>
<evidence type="ECO:0000313" key="2">
    <source>
        <dbReference type="EMBL" id="GAA4110806.1"/>
    </source>
</evidence>
<dbReference type="SUPFAM" id="SSF55486">
    <property type="entry name" value="Metalloproteases ('zincins'), catalytic domain"/>
    <property type="match status" value="1"/>
</dbReference>
<dbReference type="RefSeq" id="WP_344731756.1">
    <property type="nucleotide sequence ID" value="NZ_BAAAZH010000005.1"/>
</dbReference>
<gene>
    <name evidence="2" type="ORF">GCM10022215_06220</name>
</gene>
<keyword evidence="1" id="KW-0732">Signal</keyword>
<organism evidence="2 3">
    <name type="scientific">Nocardioides fonticola</name>
    <dbReference type="NCBI Taxonomy" id="450363"/>
    <lineage>
        <taxon>Bacteria</taxon>
        <taxon>Bacillati</taxon>
        <taxon>Actinomycetota</taxon>
        <taxon>Actinomycetes</taxon>
        <taxon>Propionibacteriales</taxon>
        <taxon>Nocardioidaceae</taxon>
        <taxon>Nocardioides</taxon>
    </lineage>
</organism>
<evidence type="ECO:0000313" key="3">
    <source>
        <dbReference type="Proteomes" id="UP001501495"/>
    </source>
</evidence>
<evidence type="ECO:0000256" key="1">
    <source>
        <dbReference type="SAM" id="SignalP"/>
    </source>
</evidence>
<comment type="caution">
    <text evidence="2">The sequence shown here is derived from an EMBL/GenBank/DDBJ whole genome shotgun (WGS) entry which is preliminary data.</text>
</comment>
<keyword evidence="3" id="KW-1185">Reference proteome</keyword>
<dbReference type="PANTHER" id="PTHR33794">
    <property type="entry name" value="BACILLOLYSIN"/>
    <property type="match status" value="1"/>
</dbReference>
<dbReference type="Proteomes" id="UP001501495">
    <property type="component" value="Unassembled WGS sequence"/>
</dbReference>
<dbReference type="InterPro" id="IPR001842">
    <property type="entry name" value="Peptidase_M36"/>
</dbReference>
<dbReference type="PANTHER" id="PTHR33794:SF1">
    <property type="entry name" value="BACILLOLYSIN"/>
    <property type="match status" value="1"/>
</dbReference>
<dbReference type="InterPro" id="IPR027268">
    <property type="entry name" value="Peptidase_M4/M1_CTD_sf"/>
</dbReference>
<name>A0ABP7XBW5_9ACTN</name>
<sequence length="539" mass="56949">MPTSPRRRSLAAVAAALVLAPVAPLVTGGPSHAEPEPTPSATNLLTDLGPALGSPRAWATRALALEAGRLGVDAASVRWESVHRSLIGVHVRGRSYRDGVPVAGSDVLVSAIDGRIAQVAAAPVDLPGHAVSRAVPTRVARAAAVAAIGSTDLLVTPHLTRALVPVGDRLRDTWTVSLVSQVPARAATVQVDAATGAVRSIVDDSDAARAKRDGGETVQAQVFDPNPVVTARDTSLRSPFETGTGVDVPLDSAELTAQLKTRPMRHLDASALQQGRLLGPWADIVAPVGYLTALGEPLGYSRTDPRFVGLMSYLHVDRYQSWLQSLGIKDANAEPQRIVPTLAQGYDNSFYQPGNDIIVFGGGGVPDAEDAEVILHEYGHAMQDAQVPGYGATDAGGSMGEGFGDFNAANYFAMTSDGFNDLCAAEWDATAYSTDDPPCLRRLDSTKRFPADIEGEVHADGEMWSAFLWRVRDHLGRTAKQKSVNAIKLVTSMHELLTPQAEYGDAVAGLIRAARALGHPAWARAVVREAKVTGYPTTP</sequence>
<reference evidence="3" key="1">
    <citation type="journal article" date="2019" name="Int. J. Syst. Evol. Microbiol.">
        <title>The Global Catalogue of Microorganisms (GCM) 10K type strain sequencing project: providing services to taxonomists for standard genome sequencing and annotation.</title>
        <authorList>
            <consortium name="The Broad Institute Genomics Platform"/>
            <consortium name="The Broad Institute Genome Sequencing Center for Infectious Disease"/>
            <person name="Wu L."/>
            <person name="Ma J."/>
        </authorList>
    </citation>
    <scope>NUCLEOTIDE SEQUENCE [LARGE SCALE GENOMIC DNA]</scope>
    <source>
        <strain evidence="3">JCM 16703</strain>
    </source>
</reference>
<feature type="chain" id="PRO_5046534679" evidence="1">
    <location>
        <begin position="34"/>
        <end position="539"/>
    </location>
</feature>
<protein>
    <submittedName>
        <fullName evidence="2">M36 family metallopeptidase</fullName>
    </submittedName>
</protein>
<dbReference type="EMBL" id="BAAAZH010000005">
    <property type="protein sequence ID" value="GAA4110806.1"/>
    <property type="molecule type" value="Genomic_DNA"/>
</dbReference>